<dbReference type="InterPro" id="IPR012675">
    <property type="entry name" value="Beta-grasp_dom_sf"/>
</dbReference>
<dbReference type="Proteomes" id="UP000007360">
    <property type="component" value="Unassembled WGS sequence"/>
</dbReference>
<dbReference type="PATRIC" id="fig|1204725.3.peg.1449"/>
<keyword evidence="2" id="KW-1185">Reference proteome</keyword>
<dbReference type="InterPro" id="IPR003749">
    <property type="entry name" value="ThiS/MoaD-like"/>
</dbReference>
<dbReference type="AlphaFoldDB" id="K2RT11"/>
<gene>
    <name evidence="1" type="ORF">A994_07210</name>
</gene>
<comment type="caution">
    <text evidence="1">The sequence shown here is derived from an EMBL/GenBank/DDBJ whole genome shotgun (WGS) entry which is preliminary data.</text>
</comment>
<proteinExistence type="predicted"/>
<dbReference type="Pfam" id="PF02597">
    <property type="entry name" value="ThiS"/>
    <property type="match status" value="1"/>
</dbReference>
<evidence type="ECO:0000313" key="1">
    <source>
        <dbReference type="EMBL" id="EKF85850.1"/>
    </source>
</evidence>
<dbReference type="RefSeq" id="WP_004030735.1">
    <property type="nucleotide sequence ID" value="NZ_AMPO01000005.1"/>
</dbReference>
<organism evidence="1 2">
    <name type="scientific">Methanobacterium formicicum (strain DSM 3637 / PP1)</name>
    <dbReference type="NCBI Taxonomy" id="1204725"/>
    <lineage>
        <taxon>Archaea</taxon>
        <taxon>Methanobacteriati</taxon>
        <taxon>Methanobacteriota</taxon>
        <taxon>Methanomada group</taxon>
        <taxon>Methanobacteria</taxon>
        <taxon>Methanobacteriales</taxon>
        <taxon>Methanobacteriaceae</taxon>
        <taxon>Methanobacterium</taxon>
    </lineage>
</organism>
<dbReference type="InterPro" id="IPR016155">
    <property type="entry name" value="Mopterin_synth/thiamin_S_b"/>
</dbReference>
<dbReference type="EMBL" id="AMPO01000005">
    <property type="protein sequence ID" value="EKF85850.1"/>
    <property type="molecule type" value="Genomic_DNA"/>
</dbReference>
<dbReference type="OrthoDB" id="76910at2157"/>
<evidence type="ECO:0000313" key="2">
    <source>
        <dbReference type="Proteomes" id="UP000007360"/>
    </source>
</evidence>
<dbReference type="Gene3D" id="3.10.20.30">
    <property type="match status" value="1"/>
</dbReference>
<name>K2RT11_METFP</name>
<accession>K2RT11</accession>
<protein>
    <submittedName>
        <fullName evidence="1">Sulfur transfer protein ThiS</fullName>
    </submittedName>
</protein>
<reference evidence="1 2" key="1">
    <citation type="journal article" date="2012" name="J. Bacteriol.">
        <title>Draft genome sequence of Methanobacterium formicicum DSM 3637, an archaebacterium isolated from the methane producer amoeba Pelomyxa palustris.</title>
        <authorList>
            <person name="Gutierrez G."/>
        </authorList>
    </citation>
    <scope>NUCLEOTIDE SEQUENCE [LARGE SCALE GENOMIC DNA]</scope>
    <source>
        <strain evidence="2">DSM 3637 / PP1</strain>
    </source>
</reference>
<sequence>MEVTVIIGEDENNMTIEEGKTVKDLLQILEIPTETVVVKKNQTIIIEEESVEDGDIIEVIKVIYGG</sequence>
<dbReference type="SUPFAM" id="SSF54285">
    <property type="entry name" value="MoaD/ThiS"/>
    <property type="match status" value="1"/>
</dbReference>